<dbReference type="InterPro" id="IPR045472">
    <property type="entry name" value="DUF6493"/>
</dbReference>
<dbReference type="Proteomes" id="UP000035213">
    <property type="component" value="Chromosome"/>
</dbReference>
<organism evidence="4 5">
    <name type="scientific">Chryseobacterium gallinarum</name>
    <dbReference type="NCBI Taxonomy" id="1324352"/>
    <lineage>
        <taxon>Bacteria</taxon>
        <taxon>Pseudomonadati</taxon>
        <taxon>Bacteroidota</taxon>
        <taxon>Flavobacteriia</taxon>
        <taxon>Flavobacteriales</taxon>
        <taxon>Weeksellaceae</taxon>
        <taxon>Chryseobacterium group</taxon>
        <taxon>Chryseobacterium</taxon>
    </lineage>
</organism>
<gene>
    <name evidence="4" type="ORF">OK18_11840</name>
</gene>
<proteinExistence type="predicted"/>
<dbReference type="AlphaFoldDB" id="A0A0G3M5B4"/>
<feature type="domain" description="DUF6493" evidence="1">
    <location>
        <begin position="2"/>
        <end position="285"/>
    </location>
</feature>
<dbReference type="OrthoDB" id="6629398at2"/>
<accession>A0A0G3M5B4</accession>
<reference evidence="4 5" key="1">
    <citation type="submission" date="2014-11" db="EMBL/GenBank/DDBJ databases">
        <authorList>
            <person name="Park G.-S."/>
            <person name="Hong S.-J."/>
            <person name="Jung B.K."/>
            <person name="Khan A.R."/>
            <person name="Kwak Y."/>
            <person name="Shin J.-H."/>
        </authorList>
    </citation>
    <scope>NUCLEOTIDE SEQUENCE [LARGE SCALE GENOMIC DNA]</scope>
    <source>
        <strain evidence="4 5">DSM 27622</strain>
    </source>
</reference>
<dbReference type="PATRIC" id="fig|1324352.5.peg.2463"/>
<dbReference type="Pfam" id="PF25148">
    <property type="entry name" value="DUF7824"/>
    <property type="match status" value="1"/>
</dbReference>
<dbReference type="EMBL" id="CP009928">
    <property type="protein sequence ID" value="AKK73208.1"/>
    <property type="molecule type" value="Genomic_DNA"/>
</dbReference>
<dbReference type="RefSeq" id="WP_053328112.1">
    <property type="nucleotide sequence ID" value="NZ_CP009928.1"/>
</dbReference>
<dbReference type="Pfam" id="PF25149">
    <property type="entry name" value="DUF7825"/>
    <property type="match status" value="1"/>
</dbReference>
<dbReference type="STRING" id="1324352.OK18_11840"/>
<feature type="domain" description="DUF7825" evidence="3">
    <location>
        <begin position="658"/>
        <end position="897"/>
    </location>
</feature>
<evidence type="ECO:0000313" key="5">
    <source>
        <dbReference type="Proteomes" id="UP000035213"/>
    </source>
</evidence>
<dbReference type="InterPro" id="IPR056726">
    <property type="entry name" value="DUF7824"/>
</dbReference>
<dbReference type="Pfam" id="PF20103">
    <property type="entry name" value="DUF6493"/>
    <property type="match status" value="1"/>
</dbReference>
<sequence>MKERLYEIFNEEKTHEIIPFLKQLTAEERKALVPTIKKLDREISRIVMTKKSYHTAGSAEQHSIIDIASFVCMDQKNFGKKYWNVFRDVNRTEQILEWGCPSWFSDFINESVETELLAFNYRDILGWTEKGYVQPSPRLLGHHLSNYPSELEKHPETLQTHFWYLCEYPSRSLPFYKEWLPLIQKLVREQKVSRKRFLKECLLASNRNFNKNVTNWFMDAFVALKPADEEIIELQDELLAGLTSVQSKAINTILIYLKKIVHDPAFRSDEFTHYLPNLLSSEIKTIVVSTLGLIEKILQKKKFDQEILGVALSTAFVNKDDGIQSKAAKMILKYVPASENVKEAISLYSDNILTNIRPLLAKYIEEKQHKLEDIAIEKPALIKVENKVKEPGNFEDLMFFLPLAIENPETCHYDIALAGLIRFSEDADAESVQLIEPVFQKACKTIAKWEVPYFNVLLCNLIINYGLNLQKRFPAQLKNLGKIYQKTTEEEAVRETYLNYHKKIGPIEKIGVENPAMKGCKEIAVTVYRKMQSGDTTPLLSTVTHAPCWIAPETLVERFEIYQNKQIEPNHLDVQLALQRCALDDPSEAIQLAEKKLKGEYKALIFFLLGKNTRPEGNIEHPAWWITAGITRSPETDFKEFNGLGYDHIPKEFFSGIYQWKTIDSKKNSYYPVELSITIPKYHLEKGKDKLFLEYFVAEQKSFPEVPVFMWSFPNTPANVLAKIIKTCLFYSGIAEVYERSMVLKTIQALYQIKKPLDEMGYLFLATVFLDSDKTIRGIAAEIWLEHVSHQMMDNTILGTIIGQHENPEWAPVKRLTDLIQHHILNVSKNHNLALEELISTIILQMENPVTNLKRLLEIYHEVLALNQSKTCEKIKEKLSNWKENSSLKKICTLLLKK</sequence>
<dbReference type="KEGG" id="cgn:OK18_11840"/>
<evidence type="ECO:0000259" key="2">
    <source>
        <dbReference type="Pfam" id="PF25148"/>
    </source>
</evidence>
<dbReference type="InterPro" id="IPR056727">
    <property type="entry name" value="DUF7825"/>
</dbReference>
<evidence type="ECO:0000313" key="4">
    <source>
        <dbReference type="EMBL" id="AKK73208.1"/>
    </source>
</evidence>
<feature type="domain" description="DUF7824" evidence="2">
    <location>
        <begin position="385"/>
        <end position="649"/>
    </location>
</feature>
<protein>
    <submittedName>
        <fullName evidence="4">Uncharacterized protein</fullName>
    </submittedName>
</protein>
<evidence type="ECO:0000259" key="3">
    <source>
        <dbReference type="Pfam" id="PF25149"/>
    </source>
</evidence>
<evidence type="ECO:0000259" key="1">
    <source>
        <dbReference type="Pfam" id="PF20103"/>
    </source>
</evidence>
<name>A0A0G3M5B4_CHRGL</name>